<dbReference type="PANTHER" id="PTHR45662:SF2">
    <property type="entry name" value="PHOSPHATIDYLINOSITOL-3-PHOSPHATASE SAC1"/>
    <property type="match status" value="1"/>
</dbReference>
<dbReference type="GO" id="GO:0005783">
    <property type="term" value="C:endoplasmic reticulum"/>
    <property type="evidence" value="ECO:0007669"/>
    <property type="project" value="TreeGrafter"/>
</dbReference>
<evidence type="ECO:0000313" key="9">
    <source>
        <dbReference type="Proteomes" id="UP000595437"/>
    </source>
</evidence>
<evidence type="ECO:0000259" key="7">
    <source>
        <dbReference type="PROSITE" id="PS50275"/>
    </source>
</evidence>
<keyword evidence="9" id="KW-1185">Reference proteome</keyword>
<dbReference type="Proteomes" id="UP000595437">
    <property type="component" value="Chromosome 18"/>
</dbReference>
<sequence>ASLILVSNASPVGGASPSILRADEFRILDLQASNPLKRKLIASTLQTPYFYFSFEADLTRPLLNEPSGDQGGPSYLYENSRKEYRRGAWDSMLGLFLTPLIHGAVLTFKTPINQKNLRLTIISRRSTQRVEHAVANHVETEQILRLEERPGNLLAESSFLQTRGSIPLYWHQTPDIPLGALQSPLCQADEALWGLSDLCEPRQSEEGEGRMEAAFAKTGLHYVPFDFHAECKKAKGGWAQLNKLIRLLQKDFEAYGYYFRETTLFGKEEELQKGVFRTNCMDCLDRTNVVQSLLATEHINSVWDSILNYPTFQRLYKNAWADHANLISVQYSGTGALKTDFTRTGVRTKWGLLQDGWNSANRYVFNNFCDGFRTDALNYFVGALPLSSIAAKRNQKDGFFLRSFPSLLKGFIAVFMLMLILLSPEDGKPLFVDIQAEWTCFVDYPTDYDPQATPPLQPGRKKASS</sequence>
<evidence type="ECO:0000256" key="3">
    <source>
        <dbReference type="ARBA" id="ARBA00036807"/>
    </source>
</evidence>
<feature type="domain" description="SAC" evidence="7">
    <location>
        <begin position="41"/>
        <end position="333"/>
    </location>
</feature>
<dbReference type="Pfam" id="PF02383">
    <property type="entry name" value="Syja_N"/>
    <property type="match status" value="1"/>
</dbReference>
<dbReference type="EMBL" id="CP045907">
    <property type="protein sequence ID" value="QQP35676.1"/>
    <property type="molecule type" value="Genomic_DNA"/>
</dbReference>
<evidence type="ECO:0000256" key="1">
    <source>
        <dbReference type="ARBA" id="ARBA00013038"/>
    </source>
</evidence>
<dbReference type="PROSITE" id="PS50275">
    <property type="entry name" value="SAC"/>
    <property type="match status" value="1"/>
</dbReference>
<evidence type="ECO:0000256" key="5">
    <source>
        <dbReference type="ARBA" id="ARBA00041396"/>
    </source>
</evidence>
<evidence type="ECO:0000256" key="6">
    <source>
        <dbReference type="ARBA" id="ARBA00041911"/>
    </source>
</evidence>
<reference evidence="9" key="1">
    <citation type="submission" date="2021-01" db="EMBL/GenBank/DDBJ databases">
        <title>Caligus Genome Assembly.</title>
        <authorList>
            <person name="Gallardo-Escarate C."/>
        </authorList>
    </citation>
    <scope>NUCLEOTIDE SEQUENCE [LARGE SCALE GENOMIC DNA]</scope>
</reference>
<dbReference type="GO" id="GO:0043812">
    <property type="term" value="F:phosphatidylinositol-4-phosphate phosphatase activity"/>
    <property type="evidence" value="ECO:0007669"/>
    <property type="project" value="TreeGrafter"/>
</dbReference>
<evidence type="ECO:0000256" key="2">
    <source>
        <dbReference type="ARBA" id="ARBA00036631"/>
    </source>
</evidence>
<evidence type="ECO:0000256" key="4">
    <source>
        <dbReference type="ARBA" id="ARBA00040795"/>
    </source>
</evidence>
<dbReference type="OrthoDB" id="405996at2759"/>
<dbReference type="GO" id="GO:0004438">
    <property type="term" value="F:phosphatidylinositol-3-phosphate phosphatase activity"/>
    <property type="evidence" value="ECO:0007669"/>
    <property type="project" value="UniProtKB-EC"/>
</dbReference>
<accession>A0A7T8GQL4</accession>
<evidence type="ECO:0000313" key="8">
    <source>
        <dbReference type="EMBL" id="QQP35676.1"/>
    </source>
</evidence>
<dbReference type="GO" id="GO:0046856">
    <property type="term" value="P:phosphatidylinositol dephosphorylation"/>
    <property type="evidence" value="ECO:0007669"/>
    <property type="project" value="TreeGrafter"/>
</dbReference>
<proteinExistence type="predicted"/>
<dbReference type="EC" id="3.1.3.64" evidence="1"/>
<comment type="catalytic activity">
    <reaction evidence="2">
        <text>a 1,2-diacyl-sn-glycero-3-phospho-(1D-myo-inositol-3-phosphate) + H2O = a 1,2-diacyl-sn-glycero-3-phospho-(1D-myo-inositol) + phosphate</text>
        <dbReference type="Rhea" id="RHEA:12316"/>
        <dbReference type="ChEBI" id="CHEBI:15377"/>
        <dbReference type="ChEBI" id="CHEBI:43474"/>
        <dbReference type="ChEBI" id="CHEBI:57880"/>
        <dbReference type="ChEBI" id="CHEBI:58088"/>
        <dbReference type="EC" id="3.1.3.64"/>
    </reaction>
    <physiologicalReaction direction="left-to-right" evidence="2">
        <dbReference type="Rhea" id="RHEA:12317"/>
    </physiologicalReaction>
</comment>
<feature type="non-terminal residue" evidence="8">
    <location>
        <position position="465"/>
    </location>
</feature>
<protein>
    <recommendedName>
        <fullName evidence="4">Phosphatidylinositol-3-phosphatase SAC1</fullName>
        <ecNumber evidence="1">3.1.3.64</ecNumber>
    </recommendedName>
    <alternativeName>
        <fullName evidence="6">Phosphatidylinositol-4-phosphate phosphatase</fullName>
    </alternativeName>
    <alternativeName>
        <fullName evidence="5">Suppressor of actin mutations 1-like protein</fullName>
    </alternativeName>
</protein>
<comment type="catalytic activity">
    <reaction evidence="3">
        <text>a 1,2-diacyl-sn-glycero-3-phospho-(1D-myo-inositol 4-phosphate) + H2O = a 1,2-diacyl-sn-glycero-3-phospho-(1D-myo-inositol) + phosphate</text>
        <dbReference type="Rhea" id="RHEA:55652"/>
        <dbReference type="ChEBI" id="CHEBI:15377"/>
        <dbReference type="ChEBI" id="CHEBI:43474"/>
        <dbReference type="ChEBI" id="CHEBI:57880"/>
        <dbReference type="ChEBI" id="CHEBI:58178"/>
    </reaction>
    <physiologicalReaction direction="left-to-right" evidence="3">
        <dbReference type="Rhea" id="RHEA:55653"/>
    </physiologicalReaction>
</comment>
<organism evidence="8 9">
    <name type="scientific">Caligus rogercresseyi</name>
    <name type="common">Sea louse</name>
    <dbReference type="NCBI Taxonomy" id="217165"/>
    <lineage>
        <taxon>Eukaryota</taxon>
        <taxon>Metazoa</taxon>
        <taxon>Ecdysozoa</taxon>
        <taxon>Arthropoda</taxon>
        <taxon>Crustacea</taxon>
        <taxon>Multicrustacea</taxon>
        <taxon>Hexanauplia</taxon>
        <taxon>Copepoda</taxon>
        <taxon>Siphonostomatoida</taxon>
        <taxon>Caligidae</taxon>
        <taxon>Caligus</taxon>
    </lineage>
</organism>
<dbReference type="AlphaFoldDB" id="A0A7T8GQL4"/>
<gene>
    <name evidence="8" type="ORF">FKW44_023963</name>
</gene>
<dbReference type="InterPro" id="IPR002013">
    <property type="entry name" value="SAC_dom"/>
</dbReference>
<dbReference type="PANTHER" id="PTHR45662">
    <property type="entry name" value="PHOSPHATIDYLINOSITIDE PHOSPHATASE SAC1"/>
    <property type="match status" value="1"/>
</dbReference>
<name>A0A7T8GQL4_CALRO</name>